<dbReference type="GO" id="GO:0005524">
    <property type="term" value="F:ATP binding"/>
    <property type="evidence" value="ECO:0007669"/>
    <property type="project" value="InterPro"/>
</dbReference>
<dbReference type="InterPro" id="IPR027417">
    <property type="entry name" value="P-loop_NTPase"/>
</dbReference>
<comment type="caution">
    <text evidence="2">The sequence shown here is derived from an EMBL/GenBank/DDBJ whole genome shotgun (WGS) entry which is preliminary data.</text>
</comment>
<dbReference type="PANTHER" id="PTHR43581:SF4">
    <property type="entry name" value="ATP_GTP PHOSPHATASE"/>
    <property type="match status" value="1"/>
</dbReference>
<organism evidence="2 3">
    <name type="scientific">Candidatus Chryseobacterium massiliense</name>
    <dbReference type="NCBI Taxonomy" id="204089"/>
    <lineage>
        <taxon>Bacteria</taxon>
        <taxon>Pseudomonadati</taxon>
        <taxon>Bacteroidota</taxon>
        <taxon>Flavobacteriia</taxon>
        <taxon>Flavobacteriales</taxon>
        <taxon>Weeksellaceae</taxon>
        <taxon>Chryseobacterium group</taxon>
        <taxon>Chryseobacterium</taxon>
    </lineage>
</organism>
<dbReference type="Proteomes" id="UP000256924">
    <property type="component" value="Unassembled WGS sequence"/>
</dbReference>
<gene>
    <name evidence="2" type="ORF">DRF68_07380</name>
</gene>
<evidence type="ECO:0000313" key="2">
    <source>
        <dbReference type="EMBL" id="REC51061.1"/>
    </source>
</evidence>
<dbReference type="AlphaFoldDB" id="A0A3D9BBT8"/>
<dbReference type="InterPro" id="IPR003959">
    <property type="entry name" value="ATPase_AAA_core"/>
</dbReference>
<dbReference type="GO" id="GO:0016887">
    <property type="term" value="F:ATP hydrolysis activity"/>
    <property type="evidence" value="ECO:0007669"/>
    <property type="project" value="InterPro"/>
</dbReference>
<accession>A0A3D9BBT8</accession>
<name>A0A3D9BBT8_9FLAO</name>
<dbReference type="PANTHER" id="PTHR43581">
    <property type="entry name" value="ATP/GTP PHOSPHATASE"/>
    <property type="match status" value="1"/>
</dbReference>
<dbReference type="SUPFAM" id="SSF52540">
    <property type="entry name" value="P-loop containing nucleoside triphosphate hydrolases"/>
    <property type="match status" value="1"/>
</dbReference>
<proteinExistence type="predicted"/>
<protein>
    <recommendedName>
        <fullName evidence="1">ATPase AAA-type core domain-containing protein</fullName>
    </recommendedName>
</protein>
<evidence type="ECO:0000313" key="3">
    <source>
        <dbReference type="Proteomes" id="UP000256924"/>
    </source>
</evidence>
<keyword evidence="3" id="KW-1185">Reference proteome</keyword>
<dbReference type="Pfam" id="PF13304">
    <property type="entry name" value="AAA_21"/>
    <property type="match status" value="1"/>
</dbReference>
<feature type="domain" description="ATPase AAA-type core" evidence="1">
    <location>
        <begin position="200"/>
        <end position="280"/>
    </location>
</feature>
<reference evidence="2 3" key="1">
    <citation type="journal article" date="2004" name="Emerg. Infect. Dis.">
        <title>Amoebae-resisting bacteria isolated from human nasal swabs by amoebal coculture.</title>
        <authorList>
            <person name="Greub G."/>
            <person name="La Scola B."/>
            <person name="Raoult D."/>
        </authorList>
    </citation>
    <scope>NUCLEOTIDE SEQUENCE [LARGE SCALE GENOMIC DNA]</scope>
    <source>
        <strain evidence="2 3">CCUG 51329</strain>
    </source>
</reference>
<sequence length="380" mass="44198">MLLLIHGPTILNSKSQSDEDINILVGENGSGKSTYLKNLAKVHLKQDRNVIAIANTIFDKFDINHTNFQSLKFASGKRIAKNSIKKVVKILESEPDSKVLYNLINTFEYIKFHPKISLEIIGINENSFELLRSSEFYQNNRFLSSFQIENLFNEMHFIKRFTLDLRELNNKINNDIYILFLLNQESILKKIGVLKKIKVFLHKGHNEIELDKASSGELSLLTSLIYITAHIDKNTVILIDEPENSLHPKWQIEYTKKLLDLFYFFQPKIIIASHSPIIINGALTHSNHTNIFKNIKNTFQLIHNKTKNVEEIYENYYEITTPENRFLSDLIITKFNLLNENKIKINDFLSMIDGYISNSYDQKQKNALNEVKKLAKQNFE</sequence>
<dbReference type="EMBL" id="QNVU01000011">
    <property type="protein sequence ID" value="REC51061.1"/>
    <property type="molecule type" value="Genomic_DNA"/>
</dbReference>
<dbReference type="InterPro" id="IPR051396">
    <property type="entry name" value="Bact_Antivir_Def_Nuclease"/>
</dbReference>
<evidence type="ECO:0000259" key="1">
    <source>
        <dbReference type="Pfam" id="PF13304"/>
    </source>
</evidence>
<dbReference type="Gene3D" id="3.40.50.300">
    <property type="entry name" value="P-loop containing nucleotide triphosphate hydrolases"/>
    <property type="match status" value="1"/>
</dbReference>
<dbReference type="RefSeq" id="WP_116097948.1">
    <property type="nucleotide sequence ID" value="NZ_QNVU01000011.1"/>
</dbReference>